<evidence type="ECO:0000313" key="2">
    <source>
        <dbReference type="EMBL" id="EPJ40419.1"/>
    </source>
</evidence>
<proteinExistence type="predicted"/>
<dbReference type="Proteomes" id="UP000015001">
    <property type="component" value="Unassembled WGS sequence"/>
</dbReference>
<evidence type="ECO:0000256" key="1">
    <source>
        <dbReference type="SAM" id="MobiDB-lite"/>
    </source>
</evidence>
<feature type="compositionally biased region" description="Polar residues" evidence="1">
    <location>
        <begin position="22"/>
        <end position="35"/>
    </location>
</feature>
<reference evidence="2 3" key="1">
    <citation type="submission" date="2013-02" db="EMBL/GenBank/DDBJ databases">
        <title>Draft Genome Sequence of Streptomyces afghaniensis, Which Produces Compounds of the Julimycin B-Complex.</title>
        <authorList>
            <person name="Gruening B.A."/>
            <person name="Praeg A."/>
            <person name="Erxleben A."/>
            <person name="Guenther S."/>
            <person name="Fiedler H.-P."/>
            <person name="Goodfellow M."/>
            <person name="Mueller M."/>
        </authorList>
    </citation>
    <scope>NUCLEOTIDE SEQUENCE [LARGE SCALE GENOMIC DNA]</scope>
    <source>
        <strain evidence="2 3">772</strain>
    </source>
</reference>
<accession>S4NPX4</accession>
<protein>
    <submittedName>
        <fullName evidence="2">Uncharacterized protein</fullName>
    </submittedName>
</protein>
<feature type="region of interest" description="Disordered" evidence="1">
    <location>
        <begin position="1"/>
        <end position="35"/>
    </location>
</feature>
<keyword evidence="3" id="KW-1185">Reference proteome</keyword>
<dbReference type="EMBL" id="AOPY01001375">
    <property type="protein sequence ID" value="EPJ40419.1"/>
    <property type="molecule type" value="Genomic_DNA"/>
</dbReference>
<evidence type="ECO:0000313" key="3">
    <source>
        <dbReference type="Proteomes" id="UP000015001"/>
    </source>
</evidence>
<comment type="caution">
    <text evidence="2">The sequence shown here is derived from an EMBL/GenBank/DDBJ whole genome shotgun (WGS) entry which is preliminary data.</text>
</comment>
<dbReference type="HOGENOM" id="CLU_3367511_0_0_11"/>
<sequence length="35" mass="3821">MLFPLCSPLTLLPRPRAEGSPRANSTASHRVNPSF</sequence>
<dbReference type="AlphaFoldDB" id="S4NPX4"/>
<organism evidence="2 3">
    <name type="scientific">Streptomyces afghaniensis 772</name>
    <dbReference type="NCBI Taxonomy" id="1283301"/>
    <lineage>
        <taxon>Bacteria</taxon>
        <taxon>Bacillati</taxon>
        <taxon>Actinomycetota</taxon>
        <taxon>Actinomycetes</taxon>
        <taxon>Kitasatosporales</taxon>
        <taxon>Streptomycetaceae</taxon>
        <taxon>Streptomyces</taxon>
    </lineage>
</organism>
<gene>
    <name evidence="2" type="ORF">STAFG_2504</name>
</gene>
<name>S4NPX4_9ACTN</name>